<keyword evidence="1" id="KW-1133">Transmembrane helix</keyword>
<feature type="transmembrane region" description="Helical" evidence="1">
    <location>
        <begin position="116"/>
        <end position="137"/>
    </location>
</feature>
<protein>
    <recommendedName>
        <fullName evidence="4">DoxX family protein</fullName>
    </recommendedName>
</protein>
<comment type="caution">
    <text evidence="2">The sequence shown here is derived from an EMBL/GenBank/DDBJ whole genome shotgun (WGS) entry which is preliminary data.</text>
</comment>
<name>A0ABP7P103_9SPHI</name>
<keyword evidence="3" id="KW-1185">Reference proteome</keyword>
<dbReference type="RefSeq" id="WP_259092720.1">
    <property type="nucleotide sequence ID" value="NZ_BAAAZC010000002.1"/>
</dbReference>
<feature type="transmembrane region" description="Helical" evidence="1">
    <location>
        <begin position="15"/>
        <end position="33"/>
    </location>
</feature>
<feature type="transmembrane region" description="Helical" evidence="1">
    <location>
        <begin position="199"/>
        <end position="217"/>
    </location>
</feature>
<keyword evidence="1" id="KW-0812">Transmembrane</keyword>
<evidence type="ECO:0008006" key="4">
    <source>
        <dbReference type="Google" id="ProtNLM"/>
    </source>
</evidence>
<proteinExistence type="predicted"/>
<dbReference type="EMBL" id="BAAAZC010000002">
    <property type="protein sequence ID" value="GAA3957889.1"/>
    <property type="molecule type" value="Genomic_DNA"/>
</dbReference>
<organism evidence="2 3">
    <name type="scientific">Mucilaginibacter dorajii</name>
    <dbReference type="NCBI Taxonomy" id="692994"/>
    <lineage>
        <taxon>Bacteria</taxon>
        <taxon>Pseudomonadati</taxon>
        <taxon>Bacteroidota</taxon>
        <taxon>Sphingobacteriia</taxon>
        <taxon>Sphingobacteriales</taxon>
        <taxon>Sphingobacteriaceae</taxon>
        <taxon>Mucilaginibacter</taxon>
    </lineage>
</organism>
<gene>
    <name evidence="2" type="ORF">GCM10022210_01380</name>
</gene>
<accession>A0ABP7P103</accession>
<keyword evidence="1" id="KW-0472">Membrane</keyword>
<sequence>MTTINATEPVYWSGIQKLALRFFLVFFIVYIILDPNGFLPYADPLFNLFINPFHTFIPWLAKNVLHMAKPITDFTGGSGDTTYDYLVLLFVAILSAVSAVIWSVIDRKARNYNKLFYWVCVIVRYYVALTMLSYGFIKIIKLQFGSPTPGRLLESFGDASPMGLAWTYMGYSTGFNYFTGIAEVSCGLLLFFRKTTTLGAVLGVVVAGNIMAINYCFDVPVKLLSTMLVAMSIFLLSKDALRLFNFFFFNKSAPPSNIDPHRFKARWKNITLNTIKYVLIVYVIGINLKGDIEAATQYGDKAPKPPLYGIYDVQSFVRNKDTIAPLTTDTTRWRKLIISYAANARIKLMNDTLKNYSFKIDSTTHSIVINSYTDTLKRNLFRYTEAKNGDLLLKGMWDRDSLTISLKKFDLNKFKLINRGFHWISETPYNR</sequence>
<evidence type="ECO:0000256" key="1">
    <source>
        <dbReference type="SAM" id="Phobius"/>
    </source>
</evidence>
<feature type="transmembrane region" description="Helical" evidence="1">
    <location>
        <begin position="174"/>
        <end position="192"/>
    </location>
</feature>
<reference evidence="3" key="1">
    <citation type="journal article" date="2019" name="Int. J. Syst. Evol. Microbiol.">
        <title>The Global Catalogue of Microorganisms (GCM) 10K type strain sequencing project: providing services to taxonomists for standard genome sequencing and annotation.</title>
        <authorList>
            <consortium name="The Broad Institute Genomics Platform"/>
            <consortium name="The Broad Institute Genome Sequencing Center for Infectious Disease"/>
            <person name="Wu L."/>
            <person name="Ma J."/>
        </authorList>
    </citation>
    <scope>NUCLEOTIDE SEQUENCE [LARGE SCALE GENOMIC DNA]</scope>
    <source>
        <strain evidence="3">JCM 16601</strain>
    </source>
</reference>
<feature type="transmembrane region" description="Helical" evidence="1">
    <location>
        <begin position="85"/>
        <end position="104"/>
    </location>
</feature>
<evidence type="ECO:0000313" key="3">
    <source>
        <dbReference type="Proteomes" id="UP001500742"/>
    </source>
</evidence>
<dbReference type="Proteomes" id="UP001500742">
    <property type="component" value="Unassembled WGS sequence"/>
</dbReference>
<evidence type="ECO:0000313" key="2">
    <source>
        <dbReference type="EMBL" id="GAA3957889.1"/>
    </source>
</evidence>